<keyword evidence="8" id="KW-0472">Membrane</keyword>
<evidence type="ECO:0000256" key="3">
    <source>
        <dbReference type="ARBA" id="ARBA00022679"/>
    </source>
</evidence>
<feature type="compositionally biased region" description="Basic and acidic residues" evidence="7">
    <location>
        <begin position="308"/>
        <end position="321"/>
    </location>
</feature>
<evidence type="ECO:0000256" key="6">
    <source>
        <dbReference type="ARBA" id="ARBA00022840"/>
    </source>
</evidence>
<dbReference type="PANTHER" id="PTHR43289">
    <property type="entry name" value="MITOGEN-ACTIVATED PROTEIN KINASE KINASE KINASE 20-RELATED"/>
    <property type="match status" value="1"/>
</dbReference>
<dbReference type="EMBL" id="JAKJLQ010000002">
    <property type="protein sequence ID" value="MDF6100339.1"/>
    <property type="molecule type" value="Genomic_DNA"/>
</dbReference>
<dbReference type="PANTHER" id="PTHR43289:SF6">
    <property type="entry name" value="SERINE_THREONINE-PROTEIN KINASE NEKL-3"/>
    <property type="match status" value="1"/>
</dbReference>
<evidence type="ECO:0000256" key="4">
    <source>
        <dbReference type="ARBA" id="ARBA00022741"/>
    </source>
</evidence>
<keyword evidence="8" id="KW-0812">Transmembrane</keyword>
<dbReference type="GO" id="GO:0004674">
    <property type="term" value="F:protein serine/threonine kinase activity"/>
    <property type="evidence" value="ECO:0007669"/>
    <property type="project" value="UniProtKB-KW"/>
</dbReference>
<dbReference type="Gene3D" id="1.10.510.10">
    <property type="entry name" value="Transferase(Phosphotransferase) domain 1"/>
    <property type="match status" value="1"/>
</dbReference>
<dbReference type="SUPFAM" id="SSF56112">
    <property type="entry name" value="Protein kinase-like (PK-like)"/>
    <property type="match status" value="1"/>
</dbReference>
<keyword evidence="2 9" id="KW-0723">Serine/threonine-protein kinase</keyword>
<reference evidence="9" key="2">
    <citation type="submission" date="2022-01" db="EMBL/GenBank/DDBJ databases">
        <authorList>
            <person name="Sanchez-Suarez J."/>
            <person name="Villamil L."/>
            <person name="Diaz L.E."/>
        </authorList>
    </citation>
    <scope>NUCLEOTIDE SEQUENCE</scope>
    <source>
        <strain evidence="9">EUFUS-Z928</strain>
    </source>
</reference>
<evidence type="ECO:0000256" key="8">
    <source>
        <dbReference type="SAM" id="Phobius"/>
    </source>
</evidence>
<reference evidence="9" key="1">
    <citation type="journal article" date="2022" name="Data Brief">
        <title>Draft genome sequence data of Gordonia hongkongensis strain EUFUS-Z928 isolated from the octocoral Eunicea fusca.</title>
        <authorList>
            <person name="Sanchez-Suarez J."/>
            <person name="Diaz L."/>
            <person name="Melo-Bolivar J."/>
            <person name="Villamil L."/>
        </authorList>
    </citation>
    <scope>NUCLEOTIDE SEQUENCE</scope>
    <source>
        <strain evidence="9">EUFUS-Z928</strain>
    </source>
</reference>
<feature type="region of interest" description="Disordered" evidence="7">
    <location>
        <begin position="300"/>
        <end position="342"/>
    </location>
</feature>
<name>A0ABT6BQS1_9ACTN</name>
<keyword evidence="6" id="KW-0067">ATP-binding</keyword>
<gene>
    <name evidence="9" type="ORF">L2299_04665</name>
</gene>
<evidence type="ECO:0000256" key="1">
    <source>
        <dbReference type="ARBA" id="ARBA00012513"/>
    </source>
</evidence>
<sequence>MSVGPTHDEPLPPGALVGRHRIERLLRRRVAGADYLATAPYPGAPAERVLLTVVDRAASATPAFRNWFRDAIEKASAMAHPGIARITGHGIADGRAWVAVAPVPASDAALLIRRHPDGIDIDLAVRIVTVVGEALDAAHRRRLVHGNVSLTDILLNGSADPTVAAASVPGAATLTGFGLTAPTTGDEMPHPAADVASLGRTLVEMLTGTSSVARHRVSGAVSPAFYAVLARALDADSEHRYRTCAEFVRAAELALHLTHSDGEPPTEVITASHPGSEYDFAATNSETTEVVDAGPAAGVPRVFQPAGHPDRPTEVVTDRPRGAGPVNRPSTPPPMAPPPTASRSMRRRRLIAPFFVATAIVAVVVGTVMLLGARTTPPPWPAGVAPIAAAFPQLLPETPEALGWGDADCEPVVRDGIDGISCTDAANVGFVVWHTPTSPSRAAVTTGLKGYPGDEISWRDGPASASRDSVVDGWVVTNFSGPPHAQYTLVTTWPGHTGRDILDDWWRTAPLG</sequence>
<organism evidence="9 10">
    <name type="scientific">Gordonia hongkongensis</name>
    <dbReference type="NCBI Taxonomy" id="1701090"/>
    <lineage>
        <taxon>Bacteria</taxon>
        <taxon>Bacillati</taxon>
        <taxon>Actinomycetota</taxon>
        <taxon>Actinomycetes</taxon>
        <taxon>Mycobacteriales</taxon>
        <taxon>Gordoniaceae</taxon>
        <taxon>Gordonia</taxon>
    </lineage>
</organism>
<dbReference type="Gene3D" id="3.30.200.20">
    <property type="entry name" value="Phosphorylase Kinase, domain 1"/>
    <property type="match status" value="1"/>
</dbReference>
<dbReference type="EC" id="2.7.11.1" evidence="1"/>
<feature type="transmembrane region" description="Helical" evidence="8">
    <location>
        <begin position="350"/>
        <end position="371"/>
    </location>
</feature>
<evidence type="ECO:0000256" key="5">
    <source>
        <dbReference type="ARBA" id="ARBA00022777"/>
    </source>
</evidence>
<keyword evidence="4" id="KW-0547">Nucleotide-binding</keyword>
<keyword evidence="5 9" id="KW-0418">Kinase</keyword>
<dbReference type="RefSeq" id="WP_277242786.1">
    <property type="nucleotide sequence ID" value="NZ_JAKJLQ010000002.1"/>
</dbReference>
<dbReference type="InterPro" id="IPR011009">
    <property type="entry name" value="Kinase-like_dom_sf"/>
</dbReference>
<evidence type="ECO:0000256" key="2">
    <source>
        <dbReference type="ARBA" id="ARBA00022527"/>
    </source>
</evidence>
<evidence type="ECO:0000313" key="9">
    <source>
        <dbReference type="EMBL" id="MDF6100339.1"/>
    </source>
</evidence>
<accession>A0ABT6BQS1</accession>
<protein>
    <recommendedName>
        <fullName evidence="1">non-specific serine/threonine protein kinase</fullName>
        <ecNumber evidence="1">2.7.11.1</ecNumber>
    </recommendedName>
</protein>
<evidence type="ECO:0000256" key="7">
    <source>
        <dbReference type="SAM" id="MobiDB-lite"/>
    </source>
</evidence>
<proteinExistence type="predicted"/>
<evidence type="ECO:0000313" key="10">
    <source>
        <dbReference type="Proteomes" id="UP001152308"/>
    </source>
</evidence>
<keyword evidence="3" id="KW-0808">Transferase</keyword>
<keyword evidence="10" id="KW-1185">Reference proteome</keyword>
<comment type="caution">
    <text evidence="9">The sequence shown here is derived from an EMBL/GenBank/DDBJ whole genome shotgun (WGS) entry which is preliminary data.</text>
</comment>
<feature type="compositionally biased region" description="Pro residues" evidence="7">
    <location>
        <begin position="330"/>
        <end position="340"/>
    </location>
</feature>
<dbReference type="Proteomes" id="UP001152308">
    <property type="component" value="Unassembled WGS sequence"/>
</dbReference>
<keyword evidence="8" id="KW-1133">Transmembrane helix</keyword>